<dbReference type="AlphaFoldDB" id="A0A1U7ZVI0"/>
<sequence length="326" mass="36522">MSTNHTARGQPPGNNAASSAERSSEDNGATTNKLSSAQCTVMCVYQASIAGMCYNVHVIWSKNLMNHCLNISVNNPSSDNHQISSCKIDLKPWHFWSKKGLKSFEVQGKRVDVFWDLRAAKFESSPEPCSDYYVALVSEEEVVLLLGDHKKEAYKRTKSRPSLADATLIYKKDNVFGKKCFATRAKFDERRKEHDIVVEISITGPKDPEMWISIDGIVLIHVTNLQWKFRGNETIRVNTIPVQVFWDVHDWLFSGQPTGHGLFIFKPAPHDYDSDLDHDKDAGSDSGSQGAGGSESGDSGYYSTYSQSRPSSTSDFCLFLYAWKLE</sequence>
<dbReference type="eggNOG" id="ENOG502QUX5">
    <property type="taxonomic scope" value="Eukaryota"/>
</dbReference>
<proteinExistence type="predicted"/>
<dbReference type="PANTHER" id="PTHR31972:SF2">
    <property type="entry name" value="DUF868 FAMILY PROTEIN (DUF868)"/>
    <property type="match status" value="1"/>
</dbReference>
<dbReference type="GeneID" id="104594441"/>
<organism evidence="2 3">
    <name type="scientific">Nelumbo nucifera</name>
    <name type="common">Sacred lotus</name>
    <dbReference type="NCBI Taxonomy" id="4432"/>
    <lineage>
        <taxon>Eukaryota</taxon>
        <taxon>Viridiplantae</taxon>
        <taxon>Streptophyta</taxon>
        <taxon>Embryophyta</taxon>
        <taxon>Tracheophyta</taxon>
        <taxon>Spermatophyta</taxon>
        <taxon>Magnoliopsida</taxon>
        <taxon>Proteales</taxon>
        <taxon>Nelumbonaceae</taxon>
        <taxon>Nelumbo</taxon>
    </lineage>
</organism>
<accession>A0A1U7ZVI0</accession>
<name>A0A1U7ZVI0_NELNU</name>
<evidence type="ECO:0000313" key="2">
    <source>
        <dbReference type="Proteomes" id="UP000189703"/>
    </source>
</evidence>
<keyword evidence="2" id="KW-1185">Reference proteome</keyword>
<evidence type="ECO:0000256" key="1">
    <source>
        <dbReference type="SAM" id="MobiDB-lite"/>
    </source>
</evidence>
<reference evidence="3" key="1">
    <citation type="submission" date="2025-08" db="UniProtKB">
        <authorList>
            <consortium name="RefSeq"/>
        </authorList>
    </citation>
    <scope>IDENTIFICATION</scope>
</reference>
<dbReference type="InterPro" id="IPR008586">
    <property type="entry name" value="DUF868_pln"/>
</dbReference>
<dbReference type="RefSeq" id="XP_010253022.1">
    <property type="nucleotide sequence ID" value="XM_010254720.1"/>
</dbReference>
<dbReference type="OMA" id="EGTDFCF"/>
<feature type="compositionally biased region" description="Low complexity" evidence="1">
    <location>
        <begin position="296"/>
        <end position="312"/>
    </location>
</feature>
<evidence type="ECO:0000313" key="3">
    <source>
        <dbReference type="RefSeq" id="XP_010253022.1"/>
    </source>
</evidence>
<dbReference type="Proteomes" id="UP000189703">
    <property type="component" value="Unplaced"/>
</dbReference>
<dbReference type="FunCoup" id="A0A1U7ZVI0">
    <property type="interactions" value="227"/>
</dbReference>
<gene>
    <name evidence="3" type="primary">LOC104594441</name>
</gene>
<dbReference type="OrthoDB" id="731074at2759"/>
<dbReference type="Pfam" id="PF05910">
    <property type="entry name" value="DUF868"/>
    <property type="match status" value="1"/>
</dbReference>
<protein>
    <submittedName>
        <fullName evidence="3">Uncharacterized protein LOC104594441</fullName>
    </submittedName>
</protein>
<dbReference type="KEGG" id="nnu:104594441"/>
<dbReference type="PANTHER" id="PTHR31972">
    <property type="entry name" value="EXPRESSED PROTEIN"/>
    <property type="match status" value="1"/>
</dbReference>
<feature type="compositionally biased region" description="Polar residues" evidence="1">
    <location>
        <begin position="1"/>
        <end position="15"/>
    </location>
</feature>
<feature type="region of interest" description="Disordered" evidence="1">
    <location>
        <begin position="275"/>
        <end position="312"/>
    </location>
</feature>
<feature type="region of interest" description="Disordered" evidence="1">
    <location>
        <begin position="1"/>
        <end position="31"/>
    </location>
</feature>